<dbReference type="EMBL" id="CP011507">
    <property type="protein sequence ID" value="AKS06504.1"/>
    <property type="molecule type" value="Genomic_DNA"/>
</dbReference>
<evidence type="ECO:0000256" key="4">
    <source>
        <dbReference type="ARBA" id="ARBA00023136"/>
    </source>
</evidence>
<proteinExistence type="inferred from homology"/>
<dbReference type="Pfam" id="PF01514">
    <property type="entry name" value="YscJ_FliF"/>
    <property type="match status" value="1"/>
</dbReference>
<dbReference type="PRINTS" id="PR01338">
    <property type="entry name" value="TYPE3OMKPROT"/>
</dbReference>
<evidence type="ECO:0000256" key="7">
    <source>
        <dbReference type="ARBA" id="ARBA00023288"/>
    </source>
</evidence>
<dbReference type="KEGG" id="ptv:AA957_10390"/>
<gene>
    <name evidence="10" type="ORF">AA957_10390</name>
</gene>
<evidence type="ECO:0000256" key="2">
    <source>
        <dbReference type="ARBA" id="ARBA00009509"/>
    </source>
</evidence>
<reference evidence="10 11" key="1">
    <citation type="journal article" date="2015" name="Genome Announc.">
        <title>Complete Genome Sequence of the Rhizobacterium Pseudomonas trivialis Strain IHBB745 with Multiple Plant Growth-Promoting Activities and Tolerance to Desiccation and Alkalinity.</title>
        <authorList>
            <person name="Gulati A."/>
            <person name="Swarnkar M.K."/>
            <person name="Vyas P."/>
            <person name="Rahi P."/>
            <person name="Thakur R."/>
            <person name="Thakur N."/>
            <person name="Singh A.K."/>
        </authorList>
    </citation>
    <scope>NUCLEOTIDE SEQUENCE [LARGE SCALE GENOMIC DNA]</scope>
    <source>
        <strain evidence="11">745</strain>
    </source>
</reference>
<keyword evidence="7 8" id="KW-0449">Lipoprotein</keyword>
<feature type="transmembrane region" description="Helical" evidence="8">
    <location>
        <begin position="220"/>
        <end position="242"/>
    </location>
</feature>
<feature type="chain" id="PRO_5011018767" description="Lipoprotein" evidence="8">
    <location>
        <begin position="19"/>
        <end position="268"/>
    </location>
</feature>
<dbReference type="Gene3D" id="3.30.300.30">
    <property type="match status" value="1"/>
</dbReference>
<evidence type="ECO:0000256" key="5">
    <source>
        <dbReference type="ARBA" id="ARBA00023139"/>
    </source>
</evidence>
<evidence type="ECO:0000313" key="10">
    <source>
        <dbReference type="EMBL" id="AKS06504.1"/>
    </source>
</evidence>
<evidence type="ECO:0000256" key="6">
    <source>
        <dbReference type="ARBA" id="ARBA00023237"/>
    </source>
</evidence>
<dbReference type="GO" id="GO:0009306">
    <property type="term" value="P:protein secretion"/>
    <property type="evidence" value="ECO:0007669"/>
    <property type="project" value="InterPro"/>
</dbReference>
<dbReference type="PROSITE" id="PS51257">
    <property type="entry name" value="PROKAR_LIPOPROTEIN"/>
    <property type="match status" value="1"/>
</dbReference>
<evidence type="ECO:0000256" key="8">
    <source>
        <dbReference type="RuleBase" id="RU364102"/>
    </source>
</evidence>
<sequence>MKLLLSITLLLFTAWSLTGCSDSVELHSQLSEQEANEVIAELADKHIRAQKQITKSGVSVIINADDIGRAVRTLEASGLPKTTRDTLGKTFRKEGVISTPLEERARYIYALSQELEATLSNIDGVIVARVHVVLPERIAPGEPVQPASASVFIKHDSRLDPDNIRARVRRLVAGSIPGMATAVDNPQKLTVIFVPATTYLEKQNLTYFGPFLIPADDLGFWRASVVVSLLSLGLAAAALLFLHNRRQQQQKAATSYSEVTAPVHDTET</sequence>
<accession>A0A0H5A643</accession>
<keyword evidence="8" id="KW-1133">Transmembrane helix</keyword>
<organism evidence="10 11">
    <name type="scientific">Pseudomonas trivialis</name>
    <dbReference type="NCBI Taxonomy" id="200450"/>
    <lineage>
        <taxon>Bacteria</taxon>
        <taxon>Pseudomonadati</taxon>
        <taxon>Pseudomonadota</taxon>
        <taxon>Gammaproteobacteria</taxon>
        <taxon>Pseudomonadales</taxon>
        <taxon>Pseudomonadaceae</taxon>
        <taxon>Pseudomonas</taxon>
    </lineage>
</organism>
<dbReference type="Proteomes" id="UP000036608">
    <property type="component" value="Chromosome"/>
</dbReference>
<dbReference type="InterPro" id="IPR045851">
    <property type="entry name" value="AMP-bd_C_sf"/>
</dbReference>
<keyword evidence="5 8" id="KW-0564">Palmitate</keyword>
<keyword evidence="8" id="KW-0812">Transmembrane</keyword>
<keyword evidence="6 8" id="KW-0998">Cell outer membrane</keyword>
<reference evidence="11" key="2">
    <citation type="submission" date="2015-05" db="EMBL/GenBank/DDBJ databases">
        <authorList>
            <person name="Swarnkar M.K."/>
            <person name="Vyas P."/>
            <person name="Rahi P."/>
            <person name="Thakur R."/>
            <person name="Thakur N."/>
            <person name="Singh A.K."/>
            <person name="Gulati A."/>
        </authorList>
    </citation>
    <scope>NUCLEOTIDE SEQUENCE [LARGE SCALE GENOMIC DNA]</scope>
    <source>
        <strain evidence="11">745</strain>
    </source>
</reference>
<dbReference type="Gene3D" id="3.30.70.1530">
    <property type="entry name" value="Hypothetical protein rpa1041"/>
    <property type="match status" value="1"/>
</dbReference>
<evidence type="ECO:0000256" key="1">
    <source>
        <dbReference type="ARBA" id="ARBA00004459"/>
    </source>
</evidence>
<dbReference type="NCBIfam" id="TIGR02544">
    <property type="entry name" value="III_secr_YscJ"/>
    <property type="match status" value="1"/>
</dbReference>
<name>A0A0H5A643_9PSED</name>
<evidence type="ECO:0000313" key="11">
    <source>
        <dbReference type="Proteomes" id="UP000036608"/>
    </source>
</evidence>
<dbReference type="PATRIC" id="fig|200450.3.peg.2154"/>
<dbReference type="InterPro" id="IPR003282">
    <property type="entry name" value="T3SS_SctJ"/>
</dbReference>
<comment type="subcellular location">
    <subcellularLocation>
        <location evidence="1">Cell outer membrane</location>
        <topology evidence="1">Lipid-anchor</topology>
    </subcellularLocation>
</comment>
<protein>
    <recommendedName>
        <fullName evidence="8">Lipoprotein</fullName>
    </recommendedName>
</protein>
<dbReference type="OrthoDB" id="115186at2"/>
<dbReference type="PANTHER" id="PTHR30046">
    <property type="entry name" value="FLAGELLAR M-RING PROTEIN"/>
    <property type="match status" value="1"/>
</dbReference>
<dbReference type="InterPro" id="IPR006182">
    <property type="entry name" value="FliF_N_dom"/>
</dbReference>
<keyword evidence="3 8" id="KW-0732">Signal</keyword>
<feature type="domain" description="Flagellar M-ring N-terminal" evidence="9">
    <location>
        <begin position="22"/>
        <end position="181"/>
    </location>
</feature>
<dbReference type="InterPro" id="IPR043427">
    <property type="entry name" value="YscJ/FliF"/>
</dbReference>
<evidence type="ECO:0000259" key="9">
    <source>
        <dbReference type="Pfam" id="PF01514"/>
    </source>
</evidence>
<dbReference type="RefSeq" id="WP_049710113.1">
    <property type="nucleotide sequence ID" value="NZ_CP011507.1"/>
</dbReference>
<evidence type="ECO:0000256" key="3">
    <source>
        <dbReference type="ARBA" id="ARBA00022729"/>
    </source>
</evidence>
<keyword evidence="4 8" id="KW-0472">Membrane</keyword>
<comment type="similarity">
    <text evidence="2 8">Belongs to the YscJ lipoprotein family.</text>
</comment>
<dbReference type="GO" id="GO:0009279">
    <property type="term" value="C:cell outer membrane"/>
    <property type="evidence" value="ECO:0007669"/>
    <property type="project" value="UniProtKB-SubCell"/>
</dbReference>
<feature type="signal peptide" evidence="8">
    <location>
        <begin position="1"/>
        <end position="18"/>
    </location>
</feature>
<dbReference type="PANTHER" id="PTHR30046:SF2">
    <property type="entry name" value="YOP PROTEINS TRANSLOCATION LIPOPROTEIN J"/>
    <property type="match status" value="1"/>
</dbReference>
<dbReference type="AlphaFoldDB" id="A0A0H5A643"/>